<reference evidence="3 4" key="1">
    <citation type="submission" date="2015-11" db="EMBL/GenBank/DDBJ databases">
        <title>Genomes and virulence difference between two physiological races of Phytophthora nicotianae.</title>
        <authorList>
            <person name="Liu H."/>
            <person name="Ma X."/>
            <person name="Yu H."/>
            <person name="Fang D."/>
            <person name="Li Y."/>
            <person name="Wang X."/>
            <person name="Wang W."/>
            <person name="Dong Y."/>
            <person name="Xiao B."/>
        </authorList>
    </citation>
    <scope>NUCLEOTIDE SEQUENCE [LARGE SCALE GENOMIC DNA]</scope>
    <source>
        <strain evidence="4">race 1</strain>
    </source>
</reference>
<dbReference type="SUPFAM" id="SSF82185">
    <property type="entry name" value="Histone H3 K4-specific methyltransferase SET7/9 N-terminal domain"/>
    <property type="match status" value="1"/>
</dbReference>
<dbReference type="Proteomes" id="UP000054636">
    <property type="component" value="Unassembled WGS sequence"/>
</dbReference>
<dbReference type="PANTHER" id="PTHR43215">
    <property type="entry name" value="RADIAL SPOKE HEAD 1 HOMOLOG"/>
    <property type="match status" value="1"/>
</dbReference>
<gene>
    <name evidence="3" type="ORF">AM588_10008409</name>
</gene>
<dbReference type="InterPro" id="IPR003409">
    <property type="entry name" value="MORN"/>
</dbReference>
<feature type="compositionally biased region" description="Acidic residues" evidence="2">
    <location>
        <begin position="309"/>
        <end position="330"/>
    </location>
</feature>
<evidence type="ECO:0000313" key="3">
    <source>
        <dbReference type="EMBL" id="KUF98670.1"/>
    </source>
</evidence>
<protein>
    <submittedName>
        <fullName evidence="3">Septum site-determining protein MinC</fullName>
    </submittedName>
</protein>
<dbReference type="EMBL" id="LNFP01000059">
    <property type="protein sequence ID" value="KUF98670.1"/>
    <property type="molecule type" value="Genomic_DNA"/>
</dbReference>
<keyword evidence="1" id="KW-0677">Repeat</keyword>
<accession>A0A0W8DQG1</accession>
<proteinExistence type="predicted"/>
<dbReference type="PANTHER" id="PTHR43215:SF14">
    <property type="entry name" value="RADIAL SPOKE HEAD 1 HOMOLOG"/>
    <property type="match status" value="1"/>
</dbReference>
<evidence type="ECO:0000256" key="2">
    <source>
        <dbReference type="SAM" id="MobiDB-lite"/>
    </source>
</evidence>
<evidence type="ECO:0000256" key="1">
    <source>
        <dbReference type="ARBA" id="ARBA00022737"/>
    </source>
</evidence>
<dbReference type="AlphaFoldDB" id="A0A0W8DQG1"/>
<dbReference type="Gene3D" id="2.20.110.10">
    <property type="entry name" value="Histone H3 K4-specific methyltransferase SET7/9 N-terminal domain"/>
    <property type="match status" value="1"/>
</dbReference>
<feature type="region of interest" description="Disordered" evidence="2">
    <location>
        <begin position="298"/>
        <end position="340"/>
    </location>
</feature>
<comment type="caution">
    <text evidence="3">The sequence shown here is derived from an EMBL/GenBank/DDBJ whole genome shotgun (WGS) entry which is preliminary data.</text>
</comment>
<sequence length="403" mass="45149">MALYFSKPFLVGVAMVTVSGDQLLWYIDTLSFVLNGKFITGAMKYLTYPENRSFSKTFFATHHLWFLPVCLYEYSVTYVDDRPEEAKYLRREGEVKITYANGDTFEGTIGPDLLKHGEGKYTWNQRDAEGELSVLATFEGTYVNGSKNGLGKMMFANGDVYHGEWKADKMTGEGSFMYANGDIFSGRFESGIRSGKGTYEFAADKSLFVGEWADNTITNGKWVFKDGGSYVGRFEDGNPIGNCMIKFPSGLQQDGEYVKAQATNDAGEEVAVHKFVGGMIVKVFYGALDYFMGSANDLDDSDKDSSRSEEDDDNSDEESEEKSQDEDDGQDSSHEQIASNVDPKKIRRQLVVLEDGALQLELSVKLRVLDSAWATKYVFRLKPVALEPVDILESKLRDVQKSW</sequence>
<dbReference type="Pfam" id="PF02493">
    <property type="entry name" value="MORN"/>
    <property type="match status" value="4"/>
</dbReference>
<name>A0A0W8DQG1_PHYNI</name>
<evidence type="ECO:0000313" key="4">
    <source>
        <dbReference type="Proteomes" id="UP000054636"/>
    </source>
</evidence>
<organism evidence="3 4">
    <name type="scientific">Phytophthora nicotianae</name>
    <name type="common">Potato buckeye rot agent</name>
    <name type="synonym">Phytophthora parasitica</name>
    <dbReference type="NCBI Taxonomy" id="4792"/>
    <lineage>
        <taxon>Eukaryota</taxon>
        <taxon>Sar</taxon>
        <taxon>Stramenopiles</taxon>
        <taxon>Oomycota</taxon>
        <taxon>Peronosporomycetes</taxon>
        <taxon>Peronosporales</taxon>
        <taxon>Peronosporaceae</taxon>
        <taxon>Phytophthora</taxon>
    </lineage>
</organism>
<dbReference type="SMART" id="SM00698">
    <property type="entry name" value="MORN"/>
    <property type="match status" value="3"/>
</dbReference>